<comment type="caution">
    <text evidence="2">The sequence shown here is derived from an EMBL/GenBank/DDBJ whole genome shotgun (WGS) entry which is preliminary data.</text>
</comment>
<dbReference type="AlphaFoldDB" id="A0A6G3XNQ7"/>
<keyword evidence="2" id="KW-0132">Cell division</keyword>
<evidence type="ECO:0000313" key="2">
    <source>
        <dbReference type="EMBL" id="NEE19150.1"/>
    </source>
</evidence>
<evidence type="ECO:0000256" key="1">
    <source>
        <dbReference type="SAM" id="MobiDB-lite"/>
    </source>
</evidence>
<organism evidence="2">
    <name type="scientific">Streptomyces sp. SID7499</name>
    <dbReference type="NCBI Taxonomy" id="2706086"/>
    <lineage>
        <taxon>Bacteria</taxon>
        <taxon>Bacillati</taxon>
        <taxon>Actinomycetota</taxon>
        <taxon>Actinomycetes</taxon>
        <taxon>Kitasatosporales</taxon>
        <taxon>Streptomycetaceae</taxon>
        <taxon>Streptomyces</taxon>
    </lineage>
</organism>
<feature type="region of interest" description="Disordered" evidence="1">
    <location>
        <begin position="23"/>
        <end position="89"/>
    </location>
</feature>
<dbReference type="EMBL" id="JAAGMN010007744">
    <property type="protein sequence ID" value="NEE19150.1"/>
    <property type="molecule type" value="Genomic_DNA"/>
</dbReference>
<gene>
    <name evidence="2" type="ORF">G3M58_73380</name>
</gene>
<dbReference type="GO" id="GO:0051301">
    <property type="term" value="P:cell division"/>
    <property type="evidence" value="ECO:0007669"/>
    <property type="project" value="UniProtKB-KW"/>
</dbReference>
<feature type="compositionally biased region" description="Polar residues" evidence="1">
    <location>
        <begin position="52"/>
        <end position="61"/>
    </location>
</feature>
<feature type="non-terminal residue" evidence="2">
    <location>
        <position position="1"/>
    </location>
</feature>
<keyword evidence="2" id="KW-0131">Cell cycle</keyword>
<sequence length="89" mass="9454">LLEKETLGKDEIAEIFAPLVRRPARPAWTGSARRTPSTRPPVLSPKELALTNGASIANGSATPPEIAPTDLTKDIAPSTEAIPEDRPES</sequence>
<name>A0A6G3XNQ7_9ACTN</name>
<reference evidence="2" key="1">
    <citation type="submission" date="2020-01" db="EMBL/GenBank/DDBJ databases">
        <title>Insect and environment-associated Actinomycetes.</title>
        <authorList>
            <person name="Currrie C."/>
            <person name="Chevrette M."/>
            <person name="Carlson C."/>
            <person name="Stubbendieck R."/>
            <person name="Wendt-Pienkowski E."/>
        </authorList>
    </citation>
    <scope>NUCLEOTIDE SEQUENCE</scope>
    <source>
        <strain evidence="2">SID7499</strain>
    </source>
</reference>
<protein>
    <submittedName>
        <fullName evidence="2">Cell division protein FtsH</fullName>
    </submittedName>
</protein>
<accession>A0A6G3XNQ7</accession>
<proteinExistence type="predicted"/>